<reference evidence="3" key="2">
    <citation type="submission" date="2025-08" db="UniProtKB">
        <authorList>
            <consortium name="Ensembl"/>
        </authorList>
    </citation>
    <scope>IDENTIFICATION</scope>
</reference>
<dbReference type="AlphaFoldDB" id="A0AAZ1XI72"/>
<protein>
    <submittedName>
        <fullName evidence="3">Uncharacterized protein</fullName>
    </submittedName>
</protein>
<evidence type="ECO:0000313" key="4">
    <source>
        <dbReference type="Proteomes" id="UP000472276"/>
    </source>
</evidence>
<reference evidence="4" key="1">
    <citation type="submission" date="2020-03" db="EMBL/GenBank/DDBJ databases">
        <title>Evolution of repeat sequences and sex chromosomes of tilapia species revealed by chromosome-level genomes.</title>
        <authorList>
            <person name="Xu L."/>
            <person name="Tao W."/>
            <person name="Wang D."/>
            <person name="Zhou Q."/>
        </authorList>
    </citation>
    <scope>NUCLEOTIDE SEQUENCE [LARGE SCALE GENOMIC DNA]</scope>
    <source>
        <strain evidence="4">Israel</strain>
    </source>
</reference>
<evidence type="ECO:0000256" key="2">
    <source>
        <dbReference type="SAM" id="SignalP"/>
    </source>
</evidence>
<feature type="coiled-coil region" evidence="1">
    <location>
        <begin position="124"/>
        <end position="151"/>
    </location>
</feature>
<dbReference type="Gene3D" id="1.20.1250.10">
    <property type="match status" value="1"/>
</dbReference>
<keyword evidence="2" id="KW-0732">Signal</keyword>
<evidence type="ECO:0000256" key="1">
    <source>
        <dbReference type="SAM" id="Coils"/>
    </source>
</evidence>
<name>A0AAZ1XI72_OREAU</name>
<reference evidence="3" key="3">
    <citation type="submission" date="2025-09" db="UniProtKB">
        <authorList>
            <consortium name="Ensembl"/>
        </authorList>
    </citation>
    <scope>IDENTIFICATION</scope>
</reference>
<dbReference type="Ensembl" id="ENSOABT00000076140.1">
    <property type="protein sequence ID" value="ENSOABP00000067906.1"/>
    <property type="gene ID" value="ENSOABG00000029434.1"/>
</dbReference>
<dbReference type="Proteomes" id="UP000472276">
    <property type="component" value="Unassembled WGS sequence"/>
</dbReference>
<feature type="signal peptide" evidence="2">
    <location>
        <begin position="1"/>
        <end position="19"/>
    </location>
</feature>
<accession>A0AAZ1XI72</accession>
<proteinExistence type="predicted"/>
<feature type="chain" id="PRO_5044341154" evidence="2">
    <location>
        <begin position="20"/>
        <end position="192"/>
    </location>
</feature>
<sequence length="192" mass="21295">MSPCSTSACLLVLLGAVLAASGFPRHRRAHSQHVSERMTQKQALIAHELGLTQPEVGNIELFSFVNSINTSCQRNNNIELINTTLDVYKRIFSSILAHSNHHHHTQGESTASVGLLDQVSDSKRSEVESALEILRDKMEGLKKHLTDMNQHKEKILDRLNEIKVDDLMAQKRALAEYLGVFQAASVIAQASC</sequence>
<organism evidence="3 4">
    <name type="scientific">Oreochromis aureus</name>
    <name type="common">Israeli tilapia</name>
    <name type="synonym">Chromis aureus</name>
    <dbReference type="NCBI Taxonomy" id="47969"/>
    <lineage>
        <taxon>Eukaryota</taxon>
        <taxon>Metazoa</taxon>
        <taxon>Chordata</taxon>
        <taxon>Craniata</taxon>
        <taxon>Vertebrata</taxon>
        <taxon>Euteleostomi</taxon>
        <taxon>Actinopterygii</taxon>
        <taxon>Neopterygii</taxon>
        <taxon>Teleostei</taxon>
        <taxon>Neoteleostei</taxon>
        <taxon>Acanthomorphata</taxon>
        <taxon>Ovalentaria</taxon>
        <taxon>Cichlomorphae</taxon>
        <taxon>Cichliformes</taxon>
        <taxon>Cichlidae</taxon>
        <taxon>African cichlids</taxon>
        <taxon>Pseudocrenilabrinae</taxon>
        <taxon>Oreochromini</taxon>
        <taxon>Oreochromis</taxon>
    </lineage>
</organism>
<evidence type="ECO:0000313" key="3">
    <source>
        <dbReference type="Ensembl" id="ENSOABP00000067906.1"/>
    </source>
</evidence>
<keyword evidence="1" id="KW-0175">Coiled coil</keyword>
<keyword evidence="4" id="KW-1185">Reference proteome</keyword>
<dbReference type="InterPro" id="IPR009079">
    <property type="entry name" value="4_helix_cytokine-like_core"/>
</dbReference>